<reference evidence="1" key="1">
    <citation type="submission" date="2023-03" db="EMBL/GenBank/DDBJ databases">
        <title>Multiphase analysis and comparison of six strains from genera Psychromarinibacter, Lutimaribacter, and Maritimibacter, including a novel species: Psychromarinibacter sediminicola sp. nov.</title>
        <authorList>
            <person name="Wang Y.-H."/>
            <person name="Ye M.-Q."/>
            <person name="Du Z.-J."/>
        </authorList>
    </citation>
    <scope>NUCLEOTIDE SEQUENCE</scope>
    <source>
        <strain evidence="1">C21-152</strain>
    </source>
</reference>
<evidence type="ECO:0000313" key="1">
    <source>
        <dbReference type="EMBL" id="MDF0603946.1"/>
    </source>
</evidence>
<dbReference type="RefSeq" id="WP_275570054.1">
    <property type="nucleotide sequence ID" value="NZ_JARGYC010000189.1"/>
</dbReference>
<dbReference type="AlphaFoldDB" id="A0AAE3NXT2"/>
<comment type="caution">
    <text evidence="1">The sequence shown here is derived from an EMBL/GenBank/DDBJ whole genome shotgun (WGS) entry which is preliminary data.</text>
</comment>
<dbReference type="Proteomes" id="UP001220964">
    <property type="component" value="Unassembled WGS sequence"/>
</dbReference>
<gene>
    <name evidence="1" type="ORF">P1J78_24875</name>
</gene>
<accession>A0AAE3NXT2</accession>
<evidence type="ECO:0000313" key="2">
    <source>
        <dbReference type="Proteomes" id="UP001220964"/>
    </source>
</evidence>
<sequence length="44" mass="4928">MDVFIGIDVAKEVHWACAMDRTVRAQECRPRQVGTPCIAVARAR</sequence>
<dbReference type="EMBL" id="JARGYC010000189">
    <property type="protein sequence ID" value="MDF0603946.1"/>
    <property type="molecule type" value="Genomic_DNA"/>
</dbReference>
<evidence type="ECO:0008006" key="3">
    <source>
        <dbReference type="Google" id="ProtNLM"/>
    </source>
</evidence>
<name>A0AAE3NXT2_9RHOB</name>
<organism evidence="1 2">
    <name type="scientific">Psychromarinibacter sediminicola</name>
    <dbReference type="NCBI Taxonomy" id="3033385"/>
    <lineage>
        <taxon>Bacteria</taxon>
        <taxon>Pseudomonadati</taxon>
        <taxon>Pseudomonadota</taxon>
        <taxon>Alphaproteobacteria</taxon>
        <taxon>Rhodobacterales</taxon>
        <taxon>Paracoccaceae</taxon>
        <taxon>Psychromarinibacter</taxon>
    </lineage>
</organism>
<keyword evidence="2" id="KW-1185">Reference proteome</keyword>
<proteinExistence type="predicted"/>
<protein>
    <recommendedName>
        <fullName evidence="3">Transposase</fullName>
    </recommendedName>
</protein>